<dbReference type="InterPro" id="IPR021251">
    <property type="entry name" value="DUF2793"/>
</dbReference>
<feature type="compositionally biased region" description="Gly residues" evidence="1">
    <location>
        <begin position="421"/>
        <end position="432"/>
    </location>
</feature>
<name>A0ABX0G5G9_9RHOB</name>
<gene>
    <name evidence="2" type="ORF">G8O29_04965</name>
</gene>
<feature type="region of interest" description="Disordered" evidence="1">
    <location>
        <begin position="417"/>
        <end position="436"/>
    </location>
</feature>
<dbReference type="EMBL" id="JAANHS010000003">
    <property type="protein sequence ID" value="NHB76094.1"/>
    <property type="molecule type" value="Genomic_DNA"/>
</dbReference>
<organism evidence="2 3">
    <name type="scientific">Rhodobacter calidifons</name>
    <dbReference type="NCBI Taxonomy" id="2715277"/>
    <lineage>
        <taxon>Bacteria</taxon>
        <taxon>Pseudomonadati</taxon>
        <taxon>Pseudomonadota</taxon>
        <taxon>Alphaproteobacteria</taxon>
        <taxon>Rhodobacterales</taxon>
        <taxon>Rhodobacter group</taxon>
        <taxon>Rhodobacter</taxon>
    </lineage>
</organism>
<evidence type="ECO:0000313" key="2">
    <source>
        <dbReference type="EMBL" id="NHB76094.1"/>
    </source>
</evidence>
<sequence length="736" mass="74038">MPDDTTILSLPLILPAQAQKHVTHNEALVKLDLIVQLAVINRTLTTPPALPAIGDRHIVAAGATGPWTGQAGRIAMFTEAGWQFTQPLPGWQAYVMAESQMAFYNGLTWIALSDGPFTVGRLGVSATPDATNRLAVSSPATLLNHAGSGHQLKLNKAAASDTASLLFQTGFGGRAEMGTAGADDFSVKVSADGGSWSVALISDAATGEVTLPQPLHLGGQASDPAAPVDGTLWLNTTTGEVKVRSAGVTQVVGGGGGGGVSDGDKGDITVSGAGTIWTIDAGAVTLDKLANIATNSFLGRDSAGTGAPEVLTPAQARAILNVADGANNYAHPNHSGDVTSTGDGATTIANDVVTNAKLADMASGTLKGRSSAGSGDPEDLTGTQATALLDTFTSGAKGLAPASGGGTTNFLRADGTWAAPPGGGGGSPGGASGTVQFNDAGSFGGAADVEIEGGQLRLPTIATPAVPAADGVKLFGRKVGGRSMPAFMGPSGLDSALQPSFARNKIGMFMAAGNGGTDTAVGIAMTGTGTATSENVGTSNLHNYMRRRSWLVTTASTTAVAGLRGNALQWTLGGPSAELGGFHLVWRWGPATGVATSTHRVFVGMRGSASAPSDVNPSTLTNICGMGYDAGDTNIQFMHNDGSGTATKIDLGSGFPKPNADRTAVYEIALFAPPGTTQSLGYEVTNLVSGAVATGTVTTDLPSATQLLTPYGYISVGGTNSVIGFATMGLYIESDY</sequence>
<accession>A0ABX0G5G9</accession>
<comment type="caution">
    <text evidence="2">The sequence shown here is derived from an EMBL/GenBank/DDBJ whole genome shotgun (WGS) entry which is preliminary data.</text>
</comment>
<dbReference type="Pfam" id="PF10983">
    <property type="entry name" value="DUF2793"/>
    <property type="match status" value="1"/>
</dbReference>
<proteinExistence type="predicted"/>
<keyword evidence="3" id="KW-1185">Reference proteome</keyword>
<reference evidence="2 3" key="1">
    <citation type="journal article" date="2022" name="Microorganisms">
        <title>Genome Sequence and Characterization of a Xanthorhodopsin-Containing, Aerobic Anoxygenic Phototrophic Rhodobacter Species, Isolated from Mesophilic Conditions at Yellowstone National Park.</title>
        <authorList>
            <person name="Kyndt J.A."/>
            <person name="Robertson S."/>
            <person name="Shoffstall I.B."/>
            <person name="Ramaley R.F."/>
            <person name="Meyer T.E."/>
        </authorList>
    </citation>
    <scope>NUCLEOTIDE SEQUENCE [LARGE SCALE GENOMIC DNA]</scope>
    <source>
        <strain evidence="2 3">M37P</strain>
    </source>
</reference>
<protein>
    <submittedName>
        <fullName evidence="2">DUF2793 domain-containing protein</fullName>
    </submittedName>
</protein>
<evidence type="ECO:0000313" key="3">
    <source>
        <dbReference type="Proteomes" id="UP001515660"/>
    </source>
</evidence>
<dbReference type="Proteomes" id="UP001515660">
    <property type="component" value="Unassembled WGS sequence"/>
</dbReference>
<evidence type="ECO:0000256" key="1">
    <source>
        <dbReference type="SAM" id="MobiDB-lite"/>
    </source>
</evidence>
<dbReference type="RefSeq" id="WP_166402141.1">
    <property type="nucleotide sequence ID" value="NZ_JAANHS010000003.1"/>
</dbReference>